<evidence type="ECO:0000313" key="1">
    <source>
        <dbReference type="EMBL" id="PON60666.1"/>
    </source>
</evidence>
<dbReference type="AlphaFoldDB" id="A0A2P5CHZ0"/>
<name>A0A2P5CHZ0_PARAD</name>
<organism evidence="1 2">
    <name type="scientific">Parasponia andersonii</name>
    <name type="common">Sponia andersonii</name>
    <dbReference type="NCBI Taxonomy" id="3476"/>
    <lineage>
        <taxon>Eukaryota</taxon>
        <taxon>Viridiplantae</taxon>
        <taxon>Streptophyta</taxon>
        <taxon>Embryophyta</taxon>
        <taxon>Tracheophyta</taxon>
        <taxon>Spermatophyta</taxon>
        <taxon>Magnoliopsida</taxon>
        <taxon>eudicotyledons</taxon>
        <taxon>Gunneridae</taxon>
        <taxon>Pentapetalae</taxon>
        <taxon>rosids</taxon>
        <taxon>fabids</taxon>
        <taxon>Rosales</taxon>
        <taxon>Cannabaceae</taxon>
        <taxon>Parasponia</taxon>
    </lineage>
</organism>
<evidence type="ECO:0000313" key="2">
    <source>
        <dbReference type="Proteomes" id="UP000237105"/>
    </source>
</evidence>
<reference evidence="2" key="1">
    <citation type="submission" date="2016-06" db="EMBL/GenBank/DDBJ databases">
        <title>Parallel loss of symbiosis genes in relatives of nitrogen-fixing non-legume Parasponia.</title>
        <authorList>
            <person name="Van Velzen R."/>
            <person name="Holmer R."/>
            <person name="Bu F."/>
            <person name="Rutten L."/>
            <person name="Van Zeijl A."/>
            <person name="Liu W."/>
            <person name="Santuari L."/>
            <person name="Cao Q."/>
            <person name="Sharma T."/>
            <person name="Shen D."/>
            <person name="Roswanjaya Y."/>
            <person name="Wardhani T."/>
            <person name="Kalhor M.S."/>
            <person name="Jansen J."/>
            <person name="Van den Hoogen J."/>
            <person name="Gungor B."/>
            <person name="Hartog M."/>
            <person name="Hontelez J."/>
            <person name="Verver J."/>
            <person name="Yang W.-C."/>
            <person name="Schijlen E."/>
            <person name="Repin R."/>
            <person name="Schilthuizen M."/>
            <person name="Schranz E."/>
            <person name="Heidstra R."/>
            <person name="Miyata K."/>
            <person name="Fedorova E."/>
            <person name="Kohlen W."/>
            <person name="Bisseling T."/>
            <person name="Smit S."/>
            <person name="Geurts R."/>
        </authorList>
    </citation>
    <scope>NUCLEOTIDE SEQUENCE [LARGE SCALE GENOMIC DNA]</scope>
    <source>
        <strain evidence="2">cv. WU1-14</strain>
    </source>
</reference>
<sequence>MDLTSHLSHSATIQLQSLHYSGHTCMWGSTQAHTLSCAPLGDALPPESLQSSSSWPETSPFARVEVGKMKSDDAPPFQIWLPLAIVNKHTLSLWIA</sequence>
<protein>
    <submittedName>
        <fullName evidence="1">Uncharacterized protein</fullName>
    </submittedName>
</protein>
<dbReference type="OrthoDB" id="10525122at2759"/>
<accession>A0A2P5CHZ0</accession>
<keyword evidence="2" id="KW-1185">Reference proteome</keyword>
<dbReference type="EMBL" id="JXTB01000128">
    <property type="protein sequence ID" value="PON60666.1"/>
    <property type="molecule type" value="Genomic_DNA"/>
</dbReference>
<comment type="caution">
    <text evidence="1">The sequence shown here is derived from an EMBL/GenBank/DDBJ whole genome shotgun (WGS) entry which is preliminary data.</text>
</comment>
<dbReference type="Proteomes" id="UP000237105">
    <property type="component" value="Unassembled WGS sequence"/>
</dbReference>
<proteinExistence type="predicted"/>
<gene>
    <name evidence="1" type="ORF">PanWU01x14_150840</name>
</gene>